<evidence type="ECO:0000256" key="12">
    <source>
        <dbReference type="ARBA" id="ARBA00023002"/>
    </source>
</evidence>
<dbReference type="PANTHER" id="PTHR48109:SF4">
    <property type="entry name" value="DIHYDROOROTATE DEHYDROGENASE (QUINONE), MITOCHONDRIAL"/>
    <property type="match status" value="1"/>
</dbReference>
<keyword evidence="19" id="KW-1185">Reference proteome</keyword>
<evidence type="ECO:0000256" key="4">
    <source>
        <dbReference type="ARBA" id="ARBA00012791"/>
    </source>
</evidence>
<dbReference type="NCBIfam" id="NF003652">
    <property type="entry name" value="PRK05286.2-5"/>
    <property type="match status" value="1"/>
</dbReference>
<organism evidence="18 19">
    <name type="scientific">Psylliodes chrysocephalus</name>
    <dbReference type="NCBI Taxonomy" id="3402493"/>
    <lineage>
        <taxon>Eukaryota</taxon>
        <taxon>Metazoa</taxon>
        <taxon>Ecdysozoa</taxon>
        <taxon>Arthropoda</taxon>
        <taxon>Hexapoda</taxon>
        <taxon>Insecta</taxon>
        <taxon>Pterygota</taxon>
        <taxon>Neoptera</taxon>
        <taxon>Endopterygota</taxon>
        <taxon>Coleoptera</taxon>
        <taxon>Polyphaga</taxon>
        <taxon>Cucujiformia</taxon>
        <taxon>Chrysomeloidea</taxon>
        <taxon>Chrysomelidae</taxon>
        <taxon>Galerucinae</taxon>
        <taxon>Alticini</taxon>
        <taxon>Psylliodes</taxon>
    </lineage>
</organism>
<evidence type="ECO:0000256" key="11">
    <source>
        <dbReference type="ARBA" id="ARBA00022989"/>
    </source>
</evidence>
<dbReference type="SUPFAM" id="SSF51395">
    <property type="entry name" value="FMN-linked oxidoreductases"/>
    <property type="match status" value="1"/>
</dbReference>
<dbReference type="PANTHER" id="PTHR48109">
    <property type="entry name" value="DIHYDROOROTATE DEHYDROGENASE (QUINONE), MITOCHONDRIAL-RELATED"/>
    <property type="match status" value="1"/>
</dbReference>
<evidence type="ECO:0000256" key="2">
    <source>
        <dbReference type="ARBA" id="ARBA00005161"/>
    </source>
</evidence>
<evidence type="ECO:0000256" key="13">
    <source>
        <dbReference type="ARBA" id="ARBA00023128"/>
    </source>
</evidence>
<dbReference type="InterPro" id="IPR013785">
    <property type="entry name" value="Aldolase_TIM"/>
</dbReference>
<evidence type="ECO:0000256" key="14">
    <source>
        <dbReference type="ARBA" id="ARBA00023136"/>
    </source>
</evidence>
<keyword evidence="11" id="KW-1133">Transmembrane helix</keyword>
<comment type="pathway">
    <text evidence="2 16">Pyrimidine metabolism; UMP biosynthesis via de novo pathway; orotate from (S)-dihydroorotate (quinone route): step 1/1.</text>
</comment>
<evidence type="ECO:0000313" key="19">
    <source>
        <dbReference type="Proteomes" id="UP001153636"/>
    </source>
</evidence>
<evidence type="ECO:0000256" key="1">
    <source>
        <dbReference type="ARBA" id="ARBA00004434"/>
    </source>
</evidence>
<evidence type="ECO:0000256" key="5">
    <source>
        <dbReference type="ARBA" id="ARBA00017599"/>
    </source>
</evidence>
<evidence type="ECO:0000256" key="8">
    <source>
        <dbReference type="ARBA" id="ARBA00022692"/>
    </source>
</evidence>
<dbReference type="GO" id="GO:0006207">
    <property type="term" value="P:'de novo' pyrimidine nucleobase biosynthetic process"/>
    <property type="evidence" value="ECO:0007669"/>
    <property type="project" value="InterPro"/>
</dbReference>
<evidence type="ECO:0000256" key="3">
    <source>
        <dbReference type="ARBA" id="ARBA00005359"/>
    </source>
</evidence>
<evidence type="ECO:0000256" key="6">
    <source>
        <dbReference type="ARBA" id="ARBA00022630"/>
    </source>
</evidence>
<dbReference type="EC" id="1.3.5.2" evidence="4 16"/>
<evidence type="ECO:0000256" key="16">
    <source>
        <dbReference type="RuleBase" id="RU361255"/>
    </source>
</evidence>
<keyword evidence="8" id="KW-0812">Transmembrane</keyword>
<keyword evidence="6 16" id="KW-0285">Flavoprotein</keyword>
<dbReference type="Proteomes" id="UP001153636">
    <property type="component" value="Chromosome 2"/>
</dbReference>
<dbReference type="AlphaFoldDB" id="A0A9P0CXU7"/>
<dbReference type="InterPro" id="IPR005719">
    <property type="entry name" value="Dihydroorotate_DH_2"/>
</dbReference>
<gene>
    <name evidence="18" type="ORF">PSYICH_LOCUS7770</name>
</gene>
<dbReference type="FunFam" id="3.20.20.70:FF:000066">
    <property type="entry name" value="Dihydroorotate dehydrogenase (quinone), mitochondrial"/>
    <property type="match status" value="1"/>
</dbReference>
<dbReference type="GO" id="GO:0005743">
    <property type="term" value="C:mitochondrial inner membrane"/>
    <property type="evidence" value="ECO:0007669"/>
    <property type="project" value="UniProtKB-SubCell"/>
</dbReference>
<protein>
    <recommendedName>
        <fullName evidence="5 16">Dihydroorotate dehydrogenase (quinone), mitochondrial</fullName>
        <shortName evidence="16">DHOdehase</shortName>
        <ecNumber evidence="4 16">1.3.5.2</ecNumber>
    </recommendedName>
</protein>
<evidence type="ECO:0000256" key="15">
    <source>
        <dbReference type="ARBA" id="ARBA00048639"/>
    </source>
</evidence>
<reference evidence="18" key="1">
    <citation type="submission" date="2022-01" db="EMBL/GenBank/DDBJ databases">
        <authorList>
            <person name="King R."/>
        </authorList>
    </citation>
    <scope>NUCLEOTIDE SEQUENCE</scope>
</reference>
<name>A0A9P0CXU7_9CUCU</name>
<dbReference type="InterPro" id="IPR001295">
    <property type="entry name" value="Dihydroorotate_DH_CS"/>
</dbReference>
<dbReference type="Gene3D" id="3.20.20.70">
    <property type="entry name" value="Aldolase class I"/>
    <property type="match status" value="1"/>
</dbReference>
<dbReference type="CDD" id="cd04738">
    <property type="entry name" value="DHOD_2_like"/>
    <property type="match status" value="1"/>
</dbReference>
<dbReference type="Pfam" id="PF01180">
    <property type="entry name" value="DHO_dh"/>
    <property type="match status" value="1"/>
</dbReference>
<dbReference type="InterPro" id="IPR005720">
    <property type="entry name" value="Dihydroorotate_DH_cat"/>
</dbReference>
<keyword evidence="7 16" id="KW-0288">FMN</keyword>
<proteinExistence type="inferred from homology"/>
<sequence>MSRKLKSLIKVTLGGYVTYAAISIYKGEESFYKNLIMPIVHLLDPEQAHNAAIFLSKYRLVPKLSYSDPKSLKVKVFGIEFPNPVGVAAGFDKNAKAVLGLKDMGFGFVEIGSVTPNPQTGNEKPRVFRLSEDAAVINRYGFNSDGHEEVLKRIVKIRNENKYVIIGVNLGKNKTSEDAVGDYVQGINKFGTCADYLVINISSPNTPGLRNMQNKEILKQLLTASLEARNNLKIENKPPLLLKLAPDLNYEEMKDIAELLKNKSCRVDGLVISNTTIDRPPHLISNNKEETGGLSGKPLKEKSTQMIYEMRRLTDLPIIGVGGISNGTDAYEKIKAGATLIQIYTSMIYEGPPIVTKIKRELDCLLTKDGFNNIADAVGK</sequence>
<comment type="catalytic activity">
    <reaction evidence="15 16">
        <text>(S)-dihydroorotate + a quinone = orotate + a quinol</text>
        <dbReference type="Rhea" id="RHEA:30187"/>
        <dbReference type="ChEBI" id="CHEBI:24646"/>
        <dbReference type="ChEBI" id="CHEBI:30839"/>
        <dbReference type="ChEBI" id="CHEBI:30864"/>
        <dbReference type="ChEBI" id="CHEBI:132124"/>
        <dbReference type="EC" id="1.3.5.2"/>
    </reaction>
</comment>
<comment type="cofactor">
    <cofactor evidence="16">
        <name>FMN</name>
        <dbReference type="ChEBI" id="CHEBI:58210"/>
    </cofactor>
    <text evidence="16">Binds 1 FMN per subunit.</text>
</comment>
<dbReference type="GO" id="GO:0009220">
    <property type="term" value="P:pyrimidine ribonucleotide biosynthetic process"/>
    <property type="evidence" value="ECO:0007669"/>
    <property type="project" value="TreeGrafter"/>
</dbReference>
<evidence type="ECO:0000259" key="17">
    <source>
        <dbReference type="Pfam" id="PF01180"/>
    </source>
</evidence>
<dbReference type="NCBIfam" id="TIGR01036">
    <property type="entry name" value="pyrD_sub2"/>
    <property type="match status" value="1"/>
</dbReference>
<keyword evidence="10" id="KW-0809">Transit peptide</keyword>
<evidence type="ECO:0000313" key="18">
    <source>
        <dbReference type="EMBL" id="CAH1106211.1"/>
    </source>
</evidence>
<keyword evidence="9 16" id="KW-0999">Mitochondrion inner membrane</keyword>
<keyword evidence="14" id="KW-0472">Membrane</keyword>
<dbReference type="InterPro" id="IPR050074">
    <property type="entry name" value="DHO_dehydrogenase"/>
</dbReference>
<dbReference type="OrthoDB" id="14784at2759"/>
<feature type="domain" description="Dihydroorotate dehydrogenase catalytic" evidence="17">
    <location>
        <begin position="72"/>
        <end position="364"/>
    </location>
</feature>
<comment type="similarity">
    <text evidence="3 16">Belongs to the dihydroorotate dehydrogenase family. Type 2 subfamily.</text>
</comment>
<evidence type="ECO:0000256" key="9">
    <source>
        <dbReference type="ARBA" id="ARBA00022792"/>
    </source>
</evidence>
<evidence type="ECO:0000256" key="10">
    <source>
        <dbReference type="ARBA" id="ARBA00022946"/>
    </source>
</evidence>
<dbReference type="EMBL" id="OV651814">
    <property type="protein sequence ID" value="CAH1106211.1"/>
    <property type="molecule type" value="Genomic_DNA"/>
</dbReference>
<dbReference type="PROSITE" id="PS00912">
    <property type="entry name" value="DHODEHASE_2"/>
    <property type="match status" value="1"/>
</dbReference>
<comment type="subcellular location">
    <subcellularLocation>
        <location evidence="1 16">Mitochondrion inner membrane</location>
        <topology evidence="1 16">Single-pass membrane protein</topology>
    </subcellularLocation>
</comment>
<accession>A0A9P0CXU7</accession>
<keyword evidence="12 16" id="KW-0560">Oxidoreductase</keyword>
<dbReference type="NCBIfam" id="NF003645">
    <property type="entry name" value="PRK05286.1-2"/>
    <property type="match status" value="1"/>
</dbReference>
<dbReference type="GO" id="GO:0106430">
    <property type="term" value="F:dihydroorotate dehydrogenase (quinone) activity"/>
    <property type="evidence" value="ECO:0007669"/>
    <property type="project" value="UniProtKB-EC"/>
</dbReference>
<keyword evidence="13 16" id="KW-0496">Mitochondrion</keyword>
<evidence type="ECO:0000256" key="7">
    <source>
        <dbReference type="ARBA" id="ARBA00022643"/>
    </source>
</evidence>
<dbReference type="PROSITE" id="PS00911">
    <property type="entry name" value="DHODEHASE_1"/>
    <property type="match status" value="1"/>
</dbReference>